<dbReference type="AlphaFoldDB" id="A0AA44BCM5"/>
<name>A0AA44BCM5_9CLOT</name>
<feature type="domain" description="N-acetyltransferase" evidence="3">
    <location>
        <begin position="3"/>
        <end position="164"/>
    </location>
</feature>
<dbReference type="PANTHER" id="PTHR43072:SF23">
    <property type="entry name" value="UPF0039 PROTEIN C11D3.02C"/>
    <property type="match status" value="1"/>
</dbReference>
<protein>
    <submittedName>
        <fullName evidence="4">N-acetyltransferase</fullName>
    </submittedName>
</protein>
<evidence type="ECO:0000313" key="5">
    <source>
        <dbReference type="Proteomes" id="UP000449710"/>
    </source>
</evidence>
<dbReference type="PANTHER" id="PTHR43072">
    <property type="entry name" value="N-ACETYLTRANSFERASE"/>
    <property type="match status" value="1"/>
</dbReference>
<dbReference type="EMBL" id="SUMG01000002">
    <property type="protein sequence ID" value="NBG87494.1"/>
    <property type="molecule type" value="Genomic_DNA"/>
</dbReference>
<evidence type="ECO:0000259" key="3">
    <source>
        <dbReference type="PROSITE" id="PS51186"/>
    </source>
</evidence>
<keyword evidence="5" id="KW-1185">Reference proteome</keyword>
<gene>
    <name evidence="4" type="ORF">ISALK_03180</name>
</gene>
<dbReference type="Gene3D" id="3.40.630.30">
    <property type="match status" value="1"/>
</dbReference>
<dbReference type="RefSeq" id="WP_160718955.1">
    <property type="nucleotide sequence ID" value="NZ_SUMG01000002.1"/>
</dbReference>
<comment type="caution">
    <text evidence="4">The sequence shown here is derived from an EMBL/GenBank/DDBJ whole genome shotgun (WGS) entry which is preliminary data.</text>
</comment>
<dbReference type="NCBIfam" id="NF040503">
    <property type="entry name" value="resist_ArsN1a"/>
    <property type="match status" value="1"/>
</dbReference>
<keyword evidence="1" id="KW-0808">Transferase</keyword>
<reference evidence="4 5" key="1">
    <citation type="submission" date="2019-04" db="EMBL/GenBank/DDBJ databases">
        <title>Isachenkonia alkalipeptolytica gen. nov. sp. nov. a new anaerobic, alkiliphilic organothrophic bacterium capable to reduce synthesized ferrihydrite isolated from a soda lake.</title>
        <authorList>
            <person name="Toshchakov S.V."/>
            <person name="Zavarzina D.G."/>
            <person name="Zhilina T.N."/>
            <person name="Kostrikina N.A."/>
            <person name="Kublanov I.V."/>
        </authorList>
    </citation>
    <scope>NUCLEOTIDE SEQUENCE [LARGE SCALE GENOMIC DNA]</scope>
    <source>
        <strain evidence="4 5">Z-1701</strain>
    </source>
</reference>
<evidence type="ECO:0000256" key="2">
    <source>
        <dbReference type="ARBA" id="ARBA00023315"/>
    </source>
</evidence>
<proteinExistence type="predicted"/>
<dbReference type="Proteomes" id="UP000449710">
    <property type="component" value="Unassembled WGS sequence"/>
</dbReference>
<evidence type="ECO:0000256" key="1">
    <source>
        <dbReference type="ARBA" id="ARBA00022679"/>
    </source>
</evidence>
<dbReference type="SUPFAM" id="SSF55729">
    <property type="entry name" value="Acyl-CoA N-acyltransferases (Nat)"/>
    <property type="match status" value="1"/>
</dbReference>
<dbReference type="InterPro" id="IPR000182">
    <property type="entry name" value="GNAT_dom"/>
</dbReference>
<dbReference type="CDD" id="cd04301">
    <property type="entry name" value="NAT_SF"/>
    <property type="match status" value="1"/>
</dbReference>
<sequence length="164" mass="18840">MKIEVKECTPGDMKRITAIYNEGIEDREATLEQEEKTIEEVEAWIMDKGPRHKTLVAKNDEGLILGFATLNVFNPRPCYDGVADFSIYIKRSYRGQGIGRCLLRELEKTAKEQGFYKLVLSTPDHNENSKKLYQKAGFTLVGTYKNQGRIDGRWVDITIMEKML</sequence>
<dbReference type="Pfam" id="PF13420">
    <property type="entry name" value="Acetyltransf_4"/>
    <property type="match status" value="1"/>
</dbReference>
<dbReference type="InterPro" id="IPR016181">
    <property type="entry name" value="Acyl_CoA_acyltransferase"/>
</dbReference>
<accession>A0AA44BCM5</accession>
<keyword evidence="2" id="KW-0012">Acyltransferase</keyword>
<dbReference type="PROSITE" id="PS51186">
    <property type="entry name" value="GNAT"/>
    <property type="match status" value="1"/>
</dbReference>
<organism evidence="4 5">
    <name type="scientific">Isachenkonia alkalipeptolytica</name>
    <dbReference type="NCBI Taxonomy" id="2565777"/>
    <lineage>
        <taxon>Bacteria</taxon>
        <taxon>Bacillati</taxon>
        <taxon>Bacillota</taxon>
        <taxon>Clostridia</taxon>
        <taxon>Eubacteriales</taxon>
        <taxon>Clostridiaceae</taxon>
        <taxon>Isachenkonia</taxon>
    </lineage>
</organism>
<dbReference type="GO" id="GO:0016747">
    <property type="term" value="F:acyltransferase activity, transferring groups other than amino-acyl groups"/>
    <property type="evidence" value="ECO:0007669"/>
    <property type="project" value="InterPro"/>
</dbReference>
<evidence type="ECO:0000313" key="4">
    <source>
        <dbReference type="EMBL" id="NBG87494.1"/>
    </source>
</evidence>